<dbReference type="GO" id="GO:0005737">
    <property type="term" value="C:cytoplasm"/>
    <property type="evidence" value="ECO:0007669"/>
    <property type="project" value="InterPro"/>
</dbReference>
<dbReference type="GO" id="GO:0016788">
    <property type="term" value="F:hydrolase activity, acting on ester bonds"/>
    <property type="evidence" value="ECO:0007669"/>
    <property type="project" value="InterPro"/>
</dbReference>
<reference evidence="2 3" key="1">
    <citation type="journal article" date="2015" name="Genome Announc.">
        <title>Complete Genome Sequencing of Stenotrophomonas acidaminiphila ZAC14D2_NAIMI4_2, a Multidrug-Resistant Strain Isolated from Sediments of a Polluted River in Mexico, Uncovers New Antibiotic Resistance Genes and a Novel Class-II Lasso Peptide Biosynthesis Gene Cluster.</title>
        <authorList>
            <person name="Vinuesa P."/>
            <person name="Ochoa-Sanchez L.E."/>
        </authorList>
    </citation>
    <scope>NUCLEOTIDE SEQUENCE [LARGE SCALE GENOMIC DNA]</scope>
    <source>
        <strain evidence="2 3">ZAC14D2_NAIMI4_2</strain>
    </source>
</reference>
<organism evidence="2 3">
    <name type="scientific">Stenotrophomonas acidaminiphila</name>
    <dbReference type="NCBI Taxonomy" id="128780"/>
    <lineage>
        <taxon>Bacteria</taxon>
        <taxon>Pseudomonadati</taxon>
        <taxon>Pseudomonadota</taxon>
        <taxon>Gammaproteobacteria</taxon>
        <taxon>Lysobacterales</taxon>
        <taxon>Lysobacteraceae</taxon>
        <taxon>Stenotrophomonas</taxon>
    </lineage>
</organism>
<dbReference type="InterPro" id="IPR014944">
    <property type="entry name" value="Toxin_SymE-like"/>
</dbReference>
<evidence type="ECO:0000313" key="3">
    <source>
        <dbReference type="Proteomes" id="UP000061010"/>
    </source>
</evidence>
<sequence length="73" mass="8347">MTKQVGTPLKSRILKVGCQYYESRAKEKDRRFKPRQVPYLRLCGDWLEAAGLKVGQNARVIVTRRGIVIAAEE</sequence>
<dbReference type="OrthoDB" id="6080577at2"/>
<feature type="domain" description="Toxin SymE-like" evidence="1">
    <location>
        <begin position="13"/>
        <end position="70"/>
    </location>
</feature>
<protein>
    <submittedName>
        <fullName evidence="2">Toxin SymE, type I toxin-antitoxin system</fullName>
    </submittedName>
</protein>
<name>A0A0S1B2K8_9GAMM</name>
<gene>
    <name evidence="2" type="ORF">AOT14_29200</name>
</gene>
<proteinExistence type="predicted"/>
<dbReference type="Pfam" id="PF08845">
    <property type="entry name" value="SymE_toxin"/>
    <property type="match status" value="1"/>
</dbReference>
<evidence type="ECO:0000259" key="1">
    <source>
        <dbReference type="Pfam" id="PF08845"/>
    </source>
</evidence>
<dbReference type="EMBL" id="CP012900">
    <property type="protein sequence ID" value="ALJ29273.1"/>
    <property type="molecule type" value="Genomic_DNA"/>
</dbReference>
<dbReference type="AlphaFoldDB" id="A0A0S1B2K8"/>
<dbReference type="GO" id="GO:0016070">
    <property type="term" value="P:RNA metabolic process"/>
    <property type="evidence" value="ECO:0007669"/>
    <property type="project" value="InterPro"/>
</dbReference>
<keyword evidence="3" id="KW-1185">Reference proteome</keyword>
<accession>A0A0S1B2K8</accession>
<evidence type="ECO:0000313" key="2">
    <source>
        <dbReference type="EMBL" id="ALJ29273.1"/>
    </source>
</evidence>
<dbReference type="GO" id="GO:0003723">
    <property type="term" value="F:RNA binding"/>
    <property type="evidence" value="ECO:0007669"/>
    <property type="project" value="InterPro"/>
</dbReference>
<dbReference type="KEGG" id="sacz:AOT14_29200"/>
<dbReference type="PATRIC" id="fig|128780.6.peg.2956"/>
<dbReference type="Proteomes" id="UP000061010">
    <property type="component" value="Chromosome"/>
</dbReference>